<dbReference type="SUPFAM" id="SSF53098">
    <property type="entry name" value="Ribonuclease H-like"/>
    <property type="match status" value="1"/>
</dbReference>
<comment type="caution">
    <text evidence="6">The sequence shown here is derived from an EMBL/GenBank/DDBJ whole genome shotgun (WGS) entry which is preliminary data.</text>
</comment>
<dbReference type="PANTHER" id="PTHR46481:SF10">
    <property type="entry name" value="ZINC FINGER BED DOMAIN-CONTAINING PROTEIN 39"/>
    <property type="match status" value="1"/>
</dbReference>
<comment type="subcellular location">
    <subcellularLocation>
        <location evidence="1">Nucleus</location>
    </subcellularLocation>
</comment>
<evidence type="ECO:0000256" key="3">
    <source>
        <dbReference type="ARBA" id="ARBA00022771"/>
    </source>
</evidence>
<evidence type="ECO:0000256" key="5">
    <source>
        <dbReference type="ARBA" id="ARBA00023242"/>
    </source>
</evidence>
<dbReference type="InterPro" id="IPR012337">
    <property type="entry name" value="RNaseH-like_sf"/>
</dbReference>
<evidence type="ECO:0000256" key="1">
    <source>
        <dbReference type="ARBA" id="ARBA00004123"/>
    </source>
</evidence>
<keyword evidence="4" id="KW-0862">Zinc</keyword>
<dbReference type="Proteomes" id="UP000494106">
    <property type="component" value="Unassembled WGS sequence"/>
</dbReference>
<organism evidence="6 7">
    <name type="scientific">Arctia plantaginis</name>
    <name type="common">Wood tiger moth</name>
    <name type="synonym">Phalaena plantaginis</name>
    <dbReference type="NCBI Taxonomy" id="874455"/>
    <lineage>
        <taxon>Eukaryota</taxon>
        <taxon>Metazoa</taxon>
        <taxon>Ecdysozoa</taxon>
        <taxon>Arthropoda</taxon>
        <taxon>Hexapoda</taxon>
        <taxon>Insecta</taxon>
        <taxon>Pterygota</taxon>
        <taxon>Neoptera</taxon>
        <taxon>Endopterygota</taxon>
        <taxon>Lepidoptera</taxon>
        <taxon>Glossata</taxon>
        <taxon>Ditrysia</taxon>
        <taxon>Noctuoidea</taxon>
        <taxon>Erebidae</taxon>
        <taxon>Arctiinae</taxon>
        <taxon>Arctia</taxon>
    </lineage>
</organism>
<keyword evidence="5" id="KW-0539">Nucleus</keyword>
<dbReference type="GO" id="GO:0008270">
    <property type="term" value="F:zinc ion binding"/>
    <property type="evidence" value="ECO:0007669"/>
    <property type="project" value="UniProtKB-KW"/>
</dbReference>
<sequence length="206" mass="23427">MKKSVPRGSYEEQMTSFEGVDLTAVSWKDNKPVAFLSSYVGAEPVSLVERFDKANKTRIKITCPHIIKEYNAHMGGVDLLYIFIDKINLAVSDNAAYIKKAISQQLGWKHFGYVHTINLIVQEAIEKYVPIKSVIERVKLIVAYFKRSTKAAQKVDEFQKQNGATQPKRLLQEVPTRWNSTYYMLDRIIEIQDAVKLSIAILGVTS</sequence>
<dbReference type="EMBL" id="CADEBC010000558">
    <property type="protein sequence ID" value="CAB3252772.1"/>
    <property type="molecule type" value="Genomic_DNA"/>
</dbReference>
<dbReference type="OrthoDB" id="122438at2759"/>
<accession>A0A8S1B479</accession>
<dbReference type="AlphaFoldDB" id="A0A8S1B479"/>
<dbReference type="GO" id="GO:0005634">
    <property type="term" value="C:nucleus"/>
    <property type="evidence" value="ECO:0007669"/>
    <property type="project" value="UniProtKB-SubCell"/>
</dbReference>
<dbReference type="InterPro" id="IPR052035">
    <property type="entry name" value="ZnF_BED_domain_contain"/>
</dbReference>
<protein>
    <submittedName>
        <fullName evidence="6">Uncharacterized protein</fullName>
    </submittedName>
</protein>
<keyword evidence="7" id="KW-1185">Reference proteome</keyword>
<evidence type="ECO:0000256" key="4">
    <source>
        <dbReference type="ARBA" id="ARBA00022833"/>
    </source>
</evidence>
<keyword evidence="2" id="KW-0479">Metal-binding</keyword>
<dbReference type="PANTHER" id="PTHR46481">
    <property type="entry name" value="ZINC FINGER BED DOMAIN-CONTAINING PROTEIN 4"/>
    <property type="match status" value="1"/>
</dbReference>
<gene>
    <name evidence="6" type="ORF">APLA_LOCUS13691</name>
</gene>
<keyword evidence="3" id="KW-0863">Zinc-finger</keyword>
<evidence type="ECO:0000313" key="6">
    <source>
        <dbReference type="EMBL" id="CAB3252772.1"/>
    </source>
</evidence>
<evidence type="ECO:0000313" key="7">
    <source>
        <dbReference type="Proteomes" id="UP000494106"/>
    </source>
</evidence>
<proteinExistence type="predicted"/>
<evidence type="ECO:0000256" key="2">
    <source>
        <dbReference type="ARBA" id="ARBA00022723"/>
    </source>
</evidence>
<reference evidence="6 7" key="1">
    <citation type="submission" date="2020-04" db="EMBL/GenBank/DDBJ databases">
        <authorList>
            <person name="Wallbank WR R."/>
            <person name="Pardo Diaz C."/>
            <person name="Kozak K."/>
            <person name="Martin S."/>
            <person name="Jiggins C."/>
            <person name="Moest M."/>
            <person name="Warren A I."/>
            <person name="Byers J.R.P. K."/>
            <person name="Montejo-Kovacevich G."/>
            <person name="Yen C E."/>
        </authorList>
    </citation>
    <scope>NUCLEOTIDE SEQUENCE [LARGE SCALE GENOMIC DNA]</scope>
</reference>
<name>A0A8S1B479_ARCPL</name>